<evidence type="ECO:0000313" key="3">
    <source>
        <dbReference type="Proteomes" id="UP000324701"/>
    </source>
</evidence>
<name>A0A5B1BI21_MYCSI</name>
<proteinExistence type="predicted"/>
<dbReference type="PROSITE" id="PS50943">
    <property type="entry name" value="HTH_CROC1"/>
    <property type="match status" value="1"/>
</dbReference>
<protein>
    <submittedName>
        <fullName evidence="2">Helix-turn-helix domain-containing protein</fullName>
    </submittedName>
</protein>
<dbReference type="GO" id="GO:0003677">
    <property type="term" value="F:DNA binding"/>
    <property type="evidence" value="ECO:0007669"/>
    <property type="project" value="InterPro"/>
</dbReference>
<accession>A0A5B1BI21</accession>
<evidence type="ECO:0000313" key="2">
    <source>
        <dbReference type="EMBL" id="KAA1248288.1"/>
    </source>
</evidence>
<dbReference type="AlphaFoldDB" id="A0A5B1BI21"/>
<dbReference type="InterPro" id="IPR001387">
    <property type="entry name" value="Cro/C1-type_HTH"/>
</dbReference>
<organism evidence="2 3">
    <name type="scientific">Mycobacterium simiae</name>
    <name type="common">Mycobacterium habana</name>
    <dbReference type="NCBI Taxonomy" id="1784"/>
    <lineage>
        <taxon>Bacteria</taxon>
        <taxon>Bacillati</taxon>
        <taxon>Actinomycetota</taxon>
        <taxon>Actinomycetes</taxon>
        <taxon>Mycobacteriales</taxon>
        <taxon>Mycobacteriaceae</taxon>
        <taxon>Mycobacterium</taxon>
        <taxon>Mycobacterium simiae complex</taxon>
    </lineage>
</organism>
<evidence type="ECO:0000259" key="1">
    <source>
        <dbReference type="PROSITE" id="PS50943"/>
    </source>
</evidence>
<keyword evidence="3" id="KW-1185">Reference proteome</keyword>
<dbReference type="EMBL" id="VTZN01000177">
    <property type="protein sequence ID" value="KAA1248288.1"/>
    <property type="molecule type" value="Genomic_DNA"/>
</dbReference>
<dbReference type="OrthoDB" id="4571956at2"/>
<comment type="caution">
    <text evidence="2">The sequence shown here is derived from an EMBL/GenBank/DDBJ whole genome shotgun (WGS) entry which is preliminary data.</text>
</comment>
<dbReference type="Proteomes" id="UP000324701">
    <property type="component" value="Unassembled WGS sequence"/>
</dbReference>
<reference evidence="2 3" key="1">
    <citation type="submission" date="2019-09" db="EMBL/GenBank/DDBJ databases">
        <title>Report of infection by Mycobacterium simiae a patient suffering from pulmonary tuberculosis.</title>
        <authorList>
            <person name="Mohanty P.S."/>
            <person name="Bansal A.K."/>
            <person name="Singh H."/>
            <person name="Sharma S."/>
            <person name="Patil S.A."/>
            <person name="Upadhaya P."/>
            <person name="Singh P.K."/>
            <person name="Kumar D."/>
            <person name="Kumar S."/>
            <person name="Singh R.K."/>
            <person name="Chaudhary B."/>
        </authorList>
    </citation>
    <scope>NUCLEOTIDE SEQUENCE [LARGE SCALE GENOMIC DNA]</scope>
    <source>
        <strain evidence="2 3">JAL-560-SIM</strain>
    </source>
</reference>
<dbReference type="InterPro" id="IPR010982">
    <property type="entry name" value="Lambda_DNA-bd_dom_sf"/>
</dbReference>
<dbReference type="SUPFAM" id="SSF47413">
    <property type="entry name" value="lambda repressor-like DNA-binding domains"/>
    <property type="match status" value="1"/>
</dbReference>
<gene>
    <name evidence="2" type="ORF">F0Q45_21380</name>
</gene>
<dbReference type="Gene3D" id="1.10.260.40">
    <property type="entry name" value="lambda repressor-like DNA-binding domains"/>
    <property type="match status" value="1"/>
</dbReference>
<feature type="domain" description="HTH cro/C1-type" evidence="1">
    <location>
        <begin position="46"/>
        <end position="101"/>
    </location>
</feature>
<sequence>MTAPATCGRHGERSAVLADLAERMASSGGSSGKMWVMSWERLGEEVRLRRRRLKLTQPDAAERGGLSVATIRAVETNRAGRLSRRMRRALERAIEWEPGSIDAVLDGGAPRVLAGTTAAAGPAAARAGPDAAAAAQERFAMAERVIRMREAFAAHHDGIPQAAREAMQAEFTAAAREIEDAMIWMLPWLGDEERAGAIRILAELRRAP</sequence>